<sequence length="186" mass="21542">MKRKIVPIWFARFVRGITCWQDDTSLVRPIFKVIGEDHLALARCRQGHVYVGVGLAKLEPQIAGDKAAEAKEAANFWMKYYSSYGFACAKCANQKFDSFTFDQVEPGKANLYQTCSQCRESQLVAIRWIYHEKLAPISTDDVLDAFDLLEGRNKKKRVKTMRGLQRLLNKKGKTKTYLKIWKRREK</sequence>
<dbReference type="Proteomes" id="UP000179005">
    <property type="component" value="Unassembled WGS sequence"/>
</dbReference>
<dbReference type="EMBL" id="MEVC01000011">
    <property type="protein sequence ID" value="OGC54871.1"/>
    <property type="molecule type" value="Genomic_DNA"/>
</dbReference>
<name>A0A1F4VC92_UNCKA</name>
<reference evidence="1 2" key="1">
    <citation type="journal article" date="2016" name="Nat. Commun.">
        <title>Thousands of microbial genomes shed light on interconnected biogeochemical processes in an aquifer system.</title>
        <authorList>
            <person name="Anantharaman K."/>
            <person name="Brown C.T."/>
            <person name="Hug L.A."/>
            <person name="Sharon I."/>
            <person name="Castelle C.J."/>
            <person name="Probst A.J."/>
            <person name="Thomas B.C."/>
            <person name="Singh A."/>
            <person name="Wilkins M.J."/>
            <person name="Karaoz U."/>
            <person name="Brodie E.L."/>
            <person name="Williams K.H."/>
            <person name="Hubbard S.S."/>
            <person name="Banfield J.F."/>
        </authorList>
    </citation>
    <scope>NUCLEOTIDE SEQUENCE [LARGE SCALE GENOMIC DNA]</scope>
</reference>
<evidence type="ECO:0000313" key="2">
    <source>
        <dbReference type="Proteomes" id="UP000179005"/>
    </source>
</evidence>
<proteinExistence type="predicted"/>
<protein>
    <submittedName>
        <fullName evidence="1">Uncharacterized protein</fullName>
    </submittedName>
</protein>
<dbReference type="STRING" id="1802619.A2797_00285"/>
<gene>
    <name evidence="1" type="ORF">A2797_00285</name>
</gene>
<accession>A0A1F4VC92</accession>
<dbReference type="AlphaFoldDB" id="A0A1F4VC92"/>
<organism evidence="1 2">
    <name type="scientific">candidate division WWE3 bacterium RIFCSPHIGHO2_01_FULL_48_15</name>
    <dbReference type="NCBI Taxonomy" id="1802619"/>
    <lineage>
        <taxon>Bacteria</taxon>
        <taxon>Katanobacteria</taxon>
    </lineage>
</organism>
<evidence type="ECO:0000313" key="1">
    <source>
        <dbReference type="EMBL" id="OGC54871.1"/>
    </source>
</evidence>
<comment type="caution">
    <text evidence="1">The sequence shown here is derived from an EMBL/GenBank/DDBJ whole genome shotgun (WGS) entry which is preliminary data.</text>
</comment>